<dbReference type="PANTHER" id="PTHR37946:SF1">
    <property type="entry name" value="SLL1969 PROTEIN"/>
    <property type="match status" value="1"/>
</dbReference>
<keyword evidence="1" id="KW-1133">Transmembrane helix</keyword>
<dbReference type="GO" id="GO:0016787">
    <property type="term" value="F:hydrolase activity"/>
    <property type="evidence" value="ECO:0007669"/>
    <property type="project" value="UniProtKB-KW"/>
</dbReference>
<feature type="transmembrane region" description="Helical" evidence="1">
    <location>
        <begin position="31"/>
        <end position="55"/>
    </location>
</feature>
<organism evidence="3 4">
    <name type="scientific">Azonexus hydrophilus</name>
    <dbReference type="NCBI Taxonomy" id="418702"/>
    <lineage>
        <taxon>Bacteria</taxon>
        <taxon>Pseudomonadati</taxon>
        <taxon>Pseudomonadota</taxon>
        <taxon>Betaproteobacteria</taxon>
        <taxon>Rhodocyclales</taxon>
        <taxon>Azonexaceae</taxon>
        <taxon>Azonexus</taxon>
    </lineage>
</organism>
<feature type="domain" description="AB hydrolase-1" evidence="2">
    <location>
        <begin position="103"/>
        <end position="209"/>
    </location>
</feature>
<evidence type="ECO:0000313" key="3">
    <source>
        <dbReference type="EMBL" id="WZJ20446.1"/>
    </source>
</evidence>
<dbReference type="Proteomes" id="UP001479520">
    <property type="component" value="Chromosome"/>
</dbReference>
<dbReference type="EMBL" id="CP151406">
    <property type="protein sequence ID" value="WZJ20446.1"/>
    <property type="molecule type" value="Genomic_DNA"/>
</dbReference>
<dbReference type="SUPFAM" id="SSF53474">
    <property type="entry name" value="alpha/beta-Hydrolases"/>
    <property type="match status" value="1"/>
</dbReference>
<keyword evidence="1" id="KW-0812">Transmembrane</keyword>
<keyword evidence="3" id="KW-0378">Hydrolase</keyword>
<accession>A0ABZ2XD26</accession>
<reference evidence="3 4" key="1">
    <citation type="submission" date="2024-04" db="EMBL/GenBank/DDBJ databases">
        <title>Dissimilatory iodate-reducing microorganisms contribute to the enrichment of iodine in groundwater.</title>
        <authorList>
            <person name="Jiang Z."/>
        </authorList>
    </citation>
    <scope>NUCLEOTIDE SEQUENCE [LARGE SCALE GENOMIC DNA]</scope>
    <source>
        <strain evidence="3 4">NCP973</strain>
    </source>
</reference>
<evidence type="ECO:0000259" key="2">
    <source>
        <dbReference type="Pfam" id="PF00561"/>
    </source>
</evidence>
<evidence type="ECO:0000313" key="4">
    <source>
        <dbReference type="Proteomes" id="UP001479520"/>
    </source>
</evidence>
<name>A0ABZ2XD26_9RHOO</name>
<dbReference type="RefSeq" id="WP_341743170.1">
    <property type="nucleotide sequence ID" value="NZ_CP151406.1"/>
</dbReference>
<dbReference type="Gene3D" id="3.40.50.1820">
    <property type="entry name" value="alpha/beta hydrolase"/>
    <property type="match status" value="1"/>
</dbReference>
<feature type="transmembrane region" description="Helical" evidence="1">
    <location>
        <begin position="67"/>
        <end position="87"/>
    </location>
</feature>
<protein>
    <submittedName>
        <fullName evidence="3">Alpha/beta fold hydrolase</fullName>
    </submittedName>
</protein>
<dbReference type="InterPro" id="IPR029058">
    <property type="entry name" value="AB_hydrolase_fold"/>
</dbReference>
<sequence>MLPVSLLLWLIAELAIYYHLALGPGGLPAPAAGLAAILTLLFARALQNAGLWLLARRHQAPGQKPGLRIMVGEYLAFIRTFLLVLPFERLWMPADRLAPMGRVVLLVHGYGCSRGVWYRLRRRLENAGCTVATVSLFPPFISMGRMVPLLNERIEAVCRQTGAKKLTLVGHSMGGLICRSYLARHGSDRVAALITLATPNSGTELARLGIGQNAREMQPDSLWLRDMAAEKTTVPTIAYCNPCDNYVYPYDHQRLPGAHNVDLPPVGHLAMLYDRRVADLVVDACTTPERRS</sequence>
<gene>
    <name evidence="3" type="ORF">AADV58_10825</name>
</gene>
<keyword evidence="4" id="KW-1185">Reference proteome</keyword>
<keyword evidence="1" id="KW-0472">Membrane</keyword>
<evidence type="ECO:0000256" key="1">
    <source>
        <dbReference type="SAM" id="Phobius"/>
    </source>
</evidence>
<dbReference type="InterPro" id="IPR000073">
    <property type="entry name" value="AB_hydrolase_1"/>
</dbReference>
<dbReference type="Pfam" id="PF00561">
    <property type="entry name" value="Abhydrolase_1"/>
    <property type="match status" value="1"/>
</dbReference>
<proteinExistence type="predicted"/>
<dbReference type="PANTHER" id="PTHR37946">
    <property type="entry name" value="SLL1969 PROTEIN"/>
    <property type="match status" value="1"/>
</dbReference>